<feature type="chain" id="PRO_5008043095" description="DUF1090 domain-containing protein" evidence="2">
    <location>
        <begin position="19"/>
        <end position="131"/>
    </location>
</feature>
<dbReference type="Proteomes" id="UP000078435">
    <property type="component" value="Unassembled WGS sequence"/>
</dbReference>
<feature type="signal peptide" evidence="2">
    <location>
        <begin position="1"/>
        <end position="18"/>
    </location>
</feature>
<organism evidence="3 4">
    <name type="scientific">Aeromonas enteropelogenes</name>
    <name type="common">Aeromonas trota</name>
    <dbReference type="NCBI Taxonomy" id="29489"/>
    <lineage>
        <taxon>Bacteria</taxon>
        <taxon>Pseudomonadati</taxon>
        <taxon>Pseudomonadota</taxon>
        <taxon>Gammaproteobacteria</taxon>
        <taxon>Aeromonadales</taxon>
        <taxon>Aeromonadaceae</taxon>
        <taxon>Aeromonas</taxon>
    </lineage>
</organism>
<evidence type="ECO:0000313" key="4">
    <source>
        <dbReference type="Proteomes" id="UP000078435"/>
    </source>
</evidence>
<keyword evidence="2" id="KW-0732">Signal</keyword>
<proteinExistence type="predicted"/>
<dbReference type="OrthoDB" id="8689941at2"/>
<evidence type="ECO:0000313" key="3">
    <source>
        <dbReference type="EMBL" id="KXU81749.1"/>
    </source>
</evidence>
<evidence type="ECO:0000256" key="2">
    <source>
        <dbReference type="SAM" id="SignalP"/>
    </source>
</evidence>
<dbReference type="EMBL" id="JMGO02000002">
    <property type="protein sequence ID" value="KXU81749.1"/>
    <property type="molecule type" value="Genomic_DNA"/>
</dbReference>
<dbReference type="InterPro" id="IPR009468">
    <property type="entry name" value="DUF1090"/>
</dbReference>
<evidence type="ECO:0008006" key="5">
    <source>
        <dbReference type="Google" id="ProtNLM"/>
    </source>
</evidence>
<gene>
    <name evidence="3" type="ORF">LCR_08625</name>
</gene>
<protein>
    <recommendedName>
        <fullName evidence="5">DUF1090 domain-containing protein</fullName>
    </recommendedName>
</protein>
<feature type="coiled-coil region" evidence="1">
    <location>
        <begin position="67"/>
        <end position="127"/>
    </location>
</feature>
<reference evidence="3 4" key="1">
    <citation type="submission" date="2016-02" db="EMBL/GenBank/DDBJ databases">
        <title>Draft genome sequence of Aeromonas trota strain 1999lcr isolated from cerebrospinal fluid (CSF).</title>
        <authorList>
            <person name="Dallagassa C.B."/>
            <person name="Prediger K.C."/>
            <person name="Weiss V.A."/>
            <person name="Assis F.E."/>
            <person name="Baura V."/>
            <person name="Cruz L.M."/>
            <person name="Souza E.M."/>
            <person name="Pedrosa F.O."/>
            <person name="Fadel-Picheth C.M."/>
        </authorList>
    </citation>
    <scope>NUCLEOTIDE SEQUENCE [LARGE SCALE GENOMIC DNA]</scope>
    <source>
        <strain evidence="3 4">1999lcr</strain>
    </source>
</reference>
<evidence type="ECO:0000256" key="1">
    <source>
        <dbReference type="SAM" id="Coils"/>
    </source>
</evidence>
<keyword evidence="1" id="KW-0175">Coiled coil</keyword>
<sequence length="131" mass="14542">MWKMIGASLLLLAGQAYGSQAVGCKARLKAVDEQLVEAKAQKNGDRVAGLERAKRNIQAYCSDEGLYREQQQRVAKMQQEVDAYLSELQQARVAGRPDRVADKQGKLDASQLRLLEAERELLALQQLIGKS</sequence>
<dbReference type="RefSeq" id="WP_042024771.1">
    <property type="nucleotide sequence ID" value="NZ_AP027939.1"/>
</dbReference>
<name>A0A175VMR9_AEREN</name>
<accession>A0A175VMR9</accession>
<dbReference type="AlphaFoldDB" id="A0A175VMR9"/>
<dbReference type="Pfam" id="PF06476">
    <property type="entry name" value="DUF1090"/>
    <property type="match status" value="1"/>
</dbReference>
<comment type="caution">
    <text evidence="3">The sequence shown here is derived from an EMBL/GenBank/DDBJ whole genome shotgun (WGS) entry which is preliminary data.</text>
</comment>